<keyword evidence="6" id="KW-0289">Folate biosynthesis</keyword>
<feature type="domain" description="Anthranilate synthase component I N-terminal" evidence="12">
    <location>
        <begin position="302"/>
        <end position="450"/>
    </location>
</feature>
<dbReference type="PRINTS" id="PR00096">
    <property type="entry name" value="GATASE"/>
</dbReference>
<name>A0A3G2S9K3_MALR7</name>
<evidence type="ECO:0000256" key="8">
    <source>
        <dbReference type="ARBA" id="ARBA00031329"/>
    </source>
</evidence>
<keyword evidence="13" id="KW-0032">Aminotransferase</keyword>
<dbReference type="Pfam" id="PF04715">
    <property type="entry name" value="Anth_synt_I_N"/>
    <property type="match status" value="1"/>
</dbReference>
<dbReference type="GO" id="GO:0008153">
    <property type="term" value="P:4-aminobenzoate biosynthetic process"/>
    <property type="evidence" value="ECO:0007669"/>
    <property type="project" value="TreeGrafter"/>
</dbReference>
<evidence type="ECO:0000256" key="1">
    <source>
        <dbReference type="ARBA" id="ARBA00001000"/>
    </source>
</evidence>
<evidence type="ECO:0000259" key="10">
    <source>
        <dbReference type="Pfam" id="PF00117"/>
    </source>
</evidence>
<dbReference type="STRING" id="425264.A0A3G2S9K3"/>
<dbReference type="GO" id="GO:0046820">
    <property type="term" value="F:4-amino-4-deoxychorismate synthase activity"/>
    <property type="evidence" value="ECO:0007669"/>
    <property type="project" value="UniProtKB-EC"/>
</dbReference>
<evidence type="ECO:0000256" key="6">
    <source>
        <dbReference type="ARBA" id="ARBA00022909"/>
    </source>
</evidence>
<keyword evidence="5 13" id="KW-0808">Transferase</keyword>
<dbReference type="GO" id="GO:0005737">
    <property type="term" value="C:cytoplasm"/>
    <property type="evidence" value="ECO:0007669"/>
    <property type="project" value="TreeGrafter"/>
</dbReference>
<organism evidence="13 14">
    <name type="scientific">Malassezia restricta (strain ATCC 96810 / NBRC 103918 / CBS 7877)</name>
    <name type="common">Seborrheic dermatitis infection agent</name>
    <dbReference type="NCBI Taxonomy" id="425264"/>
    <lineage>
        <taxon>Eukaryota</taxon>
        <taxon>Fungi</taxon>
        <taxon>Dikarya</taxon>
        <taxon>Basidiomycota</taxon>
        <taxon>Ustilaginomycotina</taxon>
        <taxon>Malasseziomycetes</taxon>
        <taxon>Malasseziales</taxon>
        <taxon>Malasseziaceae</taxon>
        <taxon>Malassezia</taxon>
    </lineage>
</organism>
<gene>
    <name evidence="13" type="primary">pab</name>
    <name evidence="13" type="ORF">DNF11_2938</name>
</gene>
<dbReference type="EC" id="2.6.1.85" evidence="4"/>
<dbReference type="UniPathway" id="UPA00077">
    <property type="reaction ID" value="UER00149"/>
</dbReference>
<evidence type="ECO:0000256" key="9">
    <source>
        <dbReference type="ARBA" id="ARBA00031904"/>
    </source>
</evidence>
<evidence type="ECO:0000256" key="2">
    <source>
        <dbReference type="ARBA" id="ARBA00005009"/>
    </source>
</evidence>
<dbReference type="PRINTS" id="PR00097">
    <property type="entry name" value="ANTSNTHASEII"/>
</dbReference>
<comment type="pathway">
    <text evidence="2">Cofactor biosynthesis; tetrahydrofolate biosynthesis; 4-aminobenzoate from chorismate: step 1/2.</text>
</comment>
<evidence type="ECO:0000259" key="12">
    <source>
        <dbReference type="Pfam" id="PF04715"/>
    </source>
</evidence>
<dbReference type="SUPFAM" id="SSF52317">
    <property type="entry name" value="Class I glutamine amidotransferase-like"/>
    <property type="match status" value="1"/>
</dbReference>
<dbReference type="InterPro" id="IPR029062">
    <property type="entry name" value="Class_I_gatase-like"/>
</dbReference>
<dbReference type="AlphaFoldDB" id="A0A3G2S9K3"/>
<dbReference type="Pfam" id="PF00117">
    <property type="entry name" value="GATase"/>
    <property type="match status" value="1"/>
</dbReference>
<evidence type="ECO:0000256" key="3">
    <source>
        <dbReference type="ARBA" id="ARBA00005970"/>
    </source>
</evidence>
<accession>A0A3G2S9K3</accession>
<dbReference type="Proteomes" id="UP000269793">
    <property type="component" value="Chromosome V"/>
</dbReference>
<dbReference type="CDD" id="cd01743">
    <property type="entry name" value="GATase1_Anthranilate_Synthase"/>
    <property type="match status" value="1"/>
</dbReference>
<evidence type="ECO:0000256" key="7">
    <source>
        <dbReference type="ARBA" id="ARBA00022962"/>
    </source>
</evidence>
<dbReference type="VEuPathDB" id="FungiDB:DNF11_2938"/>
<evidence type="ECO:0000313" key="13">
    <source>
        <dbReference type="EMBL" id="AYO43888.1"/>
    </source>
</evidence>
<dbReference type="InterPro" id="IPR015890">
    <property type="entry name" value="Chorismate_C"/>
</dbReference>
<dbReference type="GO" id="GO:0046656">
    <property type="term" value="P:folic acid biosynthetic process"/>
    <property type="evidence" value="ECO:0007669"/>
    <property type="project" value="UniProtKB-KW"/>
</dbReference>
<proteinExistence type="inferred from homology"/>
<protein>
    <recommendedName>
        <fullName evidence="4">aminodeoxychorismate synthase</fullName>
        <ecNumber evidence="4">2.6.1.85</ecNumber>
    </recommendedName>
    <alternativeName>
        <fullName evidence="8">Para-aminobenzoate synthase</fullName>
    </alternativeName>
    <alternativeName>
        <fullName evidence="9">p-aminobenzoic acid synthase</fullName>
    </alternativeName>
</protein>
<dbReference type="Pfam" id="PF00425">
    <property type="entry name" value="Chorismate_bind"/>
    <property type="match status" value="1"/>
</dbReference>
<feature type="domain" description="Glutamine amidotransferase" evidence="10">
    <location>
        <begin position="11"/>
        <end position="226"/>
    </location>
</feature>
<dbReference type="InterPro" id="IPR017926">
    <property type="entry name" value="GATASE"/>
</dbReference>
<dbReference type="SUPFAM" id="SSF56322">
    <property type="entry name" value="ADC synthase"/>
    <property type="match status" value="1"/>
</dbReference>
<dbReference type="PROSITE" id="PS51273">
    <property type="entry name" value="GATASE_TYPE_1"/>
    <property type="match status" value="1"/>
</dbReference>
<feature type="domain" description="Chorismate-utilising enzyme C-terminal" evidence="11">
    <location>
        <begin position="516"/>
        <end position="811"/>
    </location>
</feature>
<dbReference type="OrthoDB" id="64220at2759"/>
<comment type="catalytic activity">
    <reaction evidence="1">
        <text>chorismate + L-glutamine = 4-amino-4-deoxychorismate + L-glutamate</text>
        <dbReference type="Rhea" id="RHEA:11672"/>
        <dbReference type="ChEBI" id="CHEBI:29748"/>
        <dbReference type="ChEBI" id="CHEBI:29985"/>
        <dbReference type="ChEBI" id="CHEBI:58359"/>
        <dbReference type="ChEBI" id="CHEBI:58406"/>
        <dbReference type="EC" id="2.6.1.85"/>
    </reaction>
</comment>
<evidence type="ECO:0000256" key="5">
    <source>
        <dbReference type="ARBA" id="ARBA00022679"/>
    </source>
</evidence>
<dbReference type="InterPro" id="IPR019999">
    <property type="entry name" value="Anth_synth_I-like"/>
</dbReference>
<reference evidence="13 14" key="1">
    <citation type="submission" date="2018-10" db="EMBL/GenBank/DDBJ databases">
        <title>Complete genome sequence of Malassezia restricta CBS 7877.</title>
        <authorList>
            <person name="Morand S.C."/>
            <person name="Bertignac M."/>
            <person name="Iltis A."/>
            <person name="Kolder I."/>
            <person name="Pirovano W."/>
            <person name="Jourdain R."/>
            <person name="Clavaud C."/>
        </authorList>
    </citation>
    <scope>NUCLEOTIDE SEQUENCE [LARGE SCALE GENOMIC DNA]</scope>
    <source>
        <strain evidence="13 14">CBS 7877</strain>
    </source>
</reference>
<evidence type="ECO:0000256" key="4">
    <source>
        <dbReference type="ARBA" id="ARBA00013139"/>
    </source>
</evidence>
<evidence type="ECO:0000313" key="14">
    <source>
        <dbReference type="Proteomes" id="UP000269793"/>
    </source>
</evidence>
<dbReference type="Gene3D" id="3.40.50.880">
    <property type="match status" value="1"/>
</dbReference>
<dbReference type="PRINTS" id="PR00099">
    <property type="entry name" value="CPSGATASE"/>
</dbReference>
<dbReference type="InterPro" id="IPR005801">
    <property type="entry name" value="ADC_synthase"/>
</dbReference>
<dbReference type="EMBL" id="CP033152">
    <property type="protein sequence ID" value="AYO43888.1"/>
    <property type="molecule type" value="Genomic_DNA"/>
</dbReference>
<keyword evidence="14" id="KW-1185">Reference proteome</keyword>
<dbReference type="PANTHER" id="PTHR11236">
    <property type="entry name" value="AMINOBENZOATE/ANTHRANILATE SYNTHASE"/>
    <property type="match status" value="1"/>
</dbReference>
<keyword evidence="7" id="KW-0315">Glutamine amidotransferase</keyword>
<evidence type="ECO:0000259" key="11">
    <source>
        <dbReference type="Pfam" id="PF00425"/>
    </source>
</evidence>
<dbReference type="GO" id="GO:0000162">
    <property type="term" value="P:L-tryptophan biosynthetic process"/>
    <property type="evidence" value="ECO:0007669"/>
    <property type="project" value="TreeGrafter"/>
</dbReference>
<dbReference type="Gene3D" id="3.60.120.10">
    <property type="entry name" value="Anthranilate synthase"/>
    <property type="match status" value="1"/>
</dbReference>
<dbReference type="PANTHER" id="PTHR11236:SF18">
    <property type="entry name" value="AMINODEOXYCHORISMATE SYNTHASE"/>
    <property type="match status" value="1"/>
</dbReference>
<dbReference type="InterPro" id="IPR006805">
    <property type="entry name" value="Anth_synth_I_N"/>
</dbReference>
<dbReference type="InterPro" id="IPR006221">
    <property type="entry name" value="TrpG/PapA_dom"/>
</dbReference>
<comment type="similarity">
    <text evidence="3">In the C-terminal section; belongs to the anthranilate synthase component I family.</text>
</comment>
<sequence length="819" mass="89901">MNAPDGLPRIVIVDHYDSYTRNLIPLIASCFDPPPDPELLARRVTVIPHTLPVLSPLAFRERLLTHVDALILSPGPGTSDNEVDFGQAAALLQSPELEHIPILGVCLGHQGIATTAGAKIVQLAAPFHGRTRELIMDSNSLSENGQKSIVSGIPEGTAVICYNSLCVDESTLPSTLRVVARSRLSPNETMVQAIEHTKRPLYGVQFHPESIETNGGTLVMQNFLHNVAHFWARHDQARVEAWKDAMHTCLPPDIVALGSACLALGKQIHVPRRRWRVFEKALTSCTSLPDKLAYDAPALFEKLFRRDEPGAVWLDSANPRDPQSHVSIQSRATCIMTYDMDGVLRVHQPNVVRRIDMHPHQTLWDWMEDAQRTMQAQVHPMSPNAHTQFRTGFVGYWGYELKDESLGLASLSSKRYEPHSGTGFDRTKLPAAQWAFCDHALCLDHATNTWMAYALVDEGGDTCGPLAELETHGVRLGMPAAEAEAWLTQAQRAVDSLQRMADVPPASLKVHTVDDAEVYKDRIEACRRYIASGESYELCLTTQFEGALPFSPSYASYFSLYCALRQKNPAPFSAYMELVSSDGSTPQAILSTSPERFLTVSDAGAVEMRPIKGTKVRPGWGEDESDWFEKARHDASMQAYMVAEDESRKQALHMDPKERAENLMIADLIRADLQAVCYPGSVAVPRLIALETYETVHQLVTSVTGQLRPGIGCVEAAKRCFPPGSMTGAPKRRSVELIESLERTSHAPQGTTRRRGVYSGALGFMGVDGASNLSVVIRTVTVQNDHALVGAGGAVTFLSTLDGEWSEVMTKLGSVAALA</sequence>
<dbReference type="GO" id="GO:0046654">
    <property type="term" value="P:tetrahydrofolate biosynthetic process"/>
    <property type="evidence" value="ECO:0007669"/>
    <property type="project" value="UniProtKB-UniPathway"/>
</dbReference>